<feature type="site" description="Lowers pKa of active site Cys" evidence="6 10">
    <location>
        <position position="133"/>
    </location>
</feature>
<dbReference type="PROSITE" id="PS01313">
    <property type="entry name" value="LIPB"/>
    <property type="match status" value="1"/>
</dbReference>
<evidence type="ECO:0000313" key="12">
    <source>
        <dbReference type="EMBL" id="AOU98802.1"/>
    </source>
</evidence>
<dbReference type="GO" id="GO:0033819">
    <property type="term" value="F:lipoyl(octanoyl) transferase activity"/>
    <property type="evidence" value="ECO:0007669"/>
    <property type="project" value="UniProtKB-EC"/>
</dbReference>
<organism evidence="12 13">
    <name type="scientific">Acidihalobacter yilgarnensis</name>
    <dbReference type="NCBI Taxonomy" id="2819280"/>
    <lineage>
        <taxon>Bacteria</taxon>
        <taxon>Pseudomonadati</taxon>
        <taxon>Pseudomonadota</taxon>
        <taxon>Gammaproteobacteria</taxon>
        <taxon>Chromatiales</taxon>
        <taxon>Ectothiorhodospiraceae</taxon>
        <taxon>Acidihalobacter</taxon>
    </lineage>
</organism>
<name>A0A1D8IQP2_9GAMM</name>
<evidence type="ECO:0000256" key="2">
    <source>
        <dbReference type="ARBA" id="ARBA00022490"/>
    </source>
</evidence>
<sequence>MPQLSMHYMGRRDYCAVWQAMQDYTDARNEQTADEFWIVEHPPVFTLGQVGRIEHVLDAGDIPVVQSDRGGQVTYHGPGQVVIYTLIDLRRLRIGVRALVEHLEWSVIDLLADHGIAAVGRRDAPGVYVDGRKIAALGLRVRRGCSYHGLALNVDLDASPFARINPCGYRGLEVVSLADCGIALDVWAAGQALGERLAHRLGYTAALVNTDDGTDRA</sequence>
<dbReference type="InterPro" id="IPR020605">
    <property type="entry name" value="Octanoyltransferase_CS"/>
</dbReference>
<keyword evidence="3 6" id="KW-0808">Transferase</keyword>
<evidence type="ECO:0000256" key="1">
    <source>
        <dbReference type="ARBA" id="ARBA00004821"/>
    </source>
</evidence>
<evidence type="ECO:0000256" key="5">
    <source>
        <dbReference type="ARBA" id="ARBA00024732"/>
    </source>
</evidence>
<dbReference type="GO" id="GO:0005737">
    <property type="term" value="C:cytoplasm"/>
    <property type="evidence" value="ECO:0007669"/>
    <property type="project" value="UniProtKB-SubCell"/>
</dbReference>
<feature type="binding site" evidence="6 9">
    <location>
        <begin position="69"/>
        <end position="76"/>
    </location>
    <ligand>
        <name>substrate</name>
    </ligand>
</feature>
<comment type="catalytic activity">
    <reaction evidence="6 7">
        <text>octanoyl-[ACP] + L-lysyl-[protein] = N(6)-octanoyl-L-lysyl-[protein] + holo-[ACP] + H(+)</text>
        <dbReference type="Rhea" id="RHEA:17665"/>
        <dbReference type="Rhea" id="RHEA-COMP:9636"/>
        <dbReference type="Rhea" id="RHEA-COMP:9685"/>
        <dbReference type="Rhea" id="RHEA-COMP:9752"/>
        <dbReference type="Rhea" id="RHEA-COMP:9928"/>
        <dbReference type="ChEBI" id="CHEBI:15378"/>
        <dbReference type="ChEBI" id="CHEBI:29969"/>
        <dbReference type="ChEBI" id="CHEBI:64479"/>
        <dbReference type="ChEBI" id="CHEBI:78463"/>
        <dbReference type="ChEBI" id="CHEBI:78809"/>
        <dbReference type="EC" id="2.3.1.181"/>
    </reaction>
</comment>
<keyword evidence="2 6" id="KW-0963">Cytoplasm</keyword>
<dbReference type="KEGG" id="aprs:BI364_13250"/>
<evidence type="ECO:0000256" key="4">
    <source>
        <dbReference type="ARBA" id="ARBA00023315"/>
    </source>
</evidence>
<proteinExistence type="inferred from homology"/>
<keyword evidence="4 6" id="KW-0012">Acyltransferase</keyword>
<dbReference type="UniPathway" id="UPA00538">
    <property type="reaction ID" value="UER00592"/>
</dbReference>
<dbReference type="PANTHER" id="PTHR10993:SF7">
    <property type="entry name" value="LIPOYLTRANSFERASE 2, MITOCHONDRIAL-RELATED"/>
    <property type="match status" value="1"/>
</dbReference>
<feature type="binding site" evidence="6 9">
    <location>
        <begin position="149"/>
        <end position="151"/>
    </location>
    <ligand>
        <name>substrate</name>
    </ligand>
</feature>
<dbReference type="EMBL" id="CP017415">
    <property type="protein sequence ID" value="AOU98802.1"/>
    <property type="molecule type" value="Genomic_DNA"/>
</dbReference>
<comment type="similarity">
    <text evidence="6 7">Belongs to the LipB family.</text>
</comment>
<dbReference type="Pfam" id="PF21948">
    <property type="entry name" value="LplA-B_cat"/>
    <property type="match status" value="1"/>
</dbReference>
<evidence type="ECO:0000313" key="13">
    <source>
        <dbReference type="Proteomes" id="UP000095401"/>
    </source>
</evidence>
<dbReference type="NCBIfam" id="NF010922">
    <property type="entry name" value="PRK14342.1"/>
    <property type="match status" value="1"/>
</dbReference>
<dbReference type="InterPro" id="IPR000544">
    <property type="entry name" value="Octanoyltransferase"/>
</dbReference>
<dbReference type="EC" id="2.3.1.181" evidence="6 7"/>
<dbReference type="GO" id="GO:0009249">
    <property type="term" value="P:protein lipoylation"/>
    <property type="evidence" value="ECO:0007669"/>
    <property type="project" value="InterPro"/>
</dbReference>
<gene>
    <name evidence="6" type="primary">lipB</name>
    <name evidence="12" type="ORF">BI364_13250</name>
</gene>
<protein>
    <recommendedName>
        <fullName evidence="6 7">Octanoyltransferase</fullName>
        <ecNumber evidence="6 7">2.3.1.181</ecNumber>
    </recommendedName>
    <alternativeName>
        <fullName evidence="6">Lipoate-protein ligase B</fullName>
    </alternativeName>
    <alternativeName>
        <fullName evidence="6">Lipoyl/octanoyl transferase</fullName>
    </alternativeName>
    <alternativeName>
        <fullName evidence="6">Octanoyl-[acyl-carrier-protein]-protein N-octanoyltransferase</fullName>
    </alternativeName>
</protein>
<feature type="binding site" evidence="6 9">
    <location>
        <begin position="136"/>
        <end position="138"/>
    </location>
    <ligand>
        <name>substrate</name>
    </ligand>
</feature>
<dbReference type="PANTHER" id="PTHR10993">
    <property type="entry name" value="OCTANOYLTRANSFERASE"/>
    <property type="match status" value="1"/>
</dbReference>
<reference evidence="13" key="1">
    <citation type="submission" date="2016-09" db="EMBL/GenBank/DDBJ databases">
        <title>Acidihalobacter prosperus F5.</title>
        <authorList>
            <person name="Khaleque H.N."/>
            <person name="Ramsay J.P."/>
            <person name="Kaksonen A.H."/>
            <person name="Boxall N.J."/>
            <person name="Watkin E.L.J."/>
        </authorList>
    </citation>
    <scope>NUCLEOTIDE SEQUENCE [LARGE SCALE GENOMIC DNA]</scope>
    <source>
        <strain evidence="13">F5</strain>
    </source>
</reference>
<dbReference type="CDD" id="cd16444">
    <property type="entry name" value="LipB"/>
    <property type="match status" value="1"/>
</dbReference>
<dbReference type="SUPFAM" id="SSF55681">
    <property type="entry name" value="Class II aaRS and biotin synthetases"/>
    <property type="match status" value="1"/>
</dbReference>
<accession>A0A1D8IQP2</accession>
<dbReference type="RefSeq" id="WP_070079158.1">
    <property type="nucleotide sequence ID" value="NZ_CP017415.1"/>
</dbReference>
<comment type="pathway">
    <text evidence="1 6 7">Protein modification; protein lipoylation via endogenous pathway; protein N(6)-(lipoyl)lysine from octanoyl-[acyl-carrier-protein]: step 1/2.</text>
</comment>
<feature type="domain" description="BPL/LPL catalytic" evidence="11">
    <location>
        <begin position="30"/>
        <end position="205"/>
    </location>
</feature>
<dbReference type="NCBIfam" id="TIGR00214">
    <property type="entry name" value="lipB"/>
    <property type="match status" value="1"/>
</dbReference>
<evidence type="ECO:0000256" key="9">
    <source>
        <dbReference type="PIRSR" id="PIRSR016262-2"/>
    </source>
</evidence>
<evidence type="ECO:0000256" key="7">
    <source>
        <dbReference type="PIRNR" id="PIRNR016262"/>
    </source>
</evidence>
<dbReference type="InterPro" id="IPR045864">
    <property type="entry name" value="aa-tRNA-synth_II/BPL/LPL"/>
</dbReference>
<feature type="active site" description="Acyl-thioester intermediate" evidence="6 8">
    <location>
        <position position="167"/>
    </location>
</feature>
<dbReference type="FunFam" id="3.30.930.10:FF:000020">
    <property type="entry name" value="Octanoyltransferase"/>
    <property type="match status" value="1"/>
</dbReference>
<dbReference type="Proteomes" id="UP000095401">
    <property type="component" value="Chromosome"/>
</dbReference>
<evidence type="ECO:0000256" key="6">
    <source>
        <dbReference type="HAMAP-Rule" id="MF_00013"/>
    </source>
</evidence>
<evidence type="ECO:0000256" key="10">
    <source>
        <dbReference type="PIRSR" id="PIRSR016262-3"/>
    </source>
</evidence>
<keyword evidence="13" id="KW-1185">Reference proteome</keyword>
<comment type="subcellular location">
    <subcellularLocation>
        <location evidence="6">Cytoplasm</location>
    </subcellularLocation>
</comment>
<evidence type="ECO:0000256" key="8">
    <source>
        <dbReference type="PIRSR" id="PIRSR016262-1"/>
    </source>
</evidence>
<dbReference type="InterPro" id="IPR004143">
    <property type="entry name" value="BPL_LPL_catalytic"/>
</dbReference>
<dbReference type="PIRSF" id="PIRSF016262">
    <property type="entry name" value="LPLase"/>
    <property type="match status" value="1"/>
</dbReference>
<evidence type="ECO:0000259" key="11">
    <source>
        <dbReference type="PROSITE" id="PS51733"/>
    </source>
</evidence>
<dbReference type="Gene3D" id="3.30.930.10">
    <property type="entry name" value="Bira Bifunctional Protein, Domain 2"/>
    <property type="match status" value="1"/>
</dbReference>
<comment type="miscellaneous">
    <text evidence="6">In the reaction, the free carboxyl group of octanoic acid is attached via an amide linkage to the epsilon-amino group of a specific lysine residue of lipoyl domains of lipoate-dependent enzymes.</text>
</comment>
<dbReference type="AlphaFoldDB" id="A0A1D8IQP2"/>
<comment type="function">
    <text evidence="5 6 7">Catalyzes the transfer of endogenously produced octanoic acid from octanoyl-acyl-carrier-protein onto the lipoyl domains of lipoate-dependent enzymes. Lipoyl-ACP can also act as a substrate although octanoyl-ACP is likely to be the physiological substrate.</text>
</comment>
<dbReference type="HAMAP" id="MF_00013">
    <property type="entry name" value="LipB"/>
    <property type="match status" value="1"/>
</dbReference>
<evidence type="ECO:0000256" key="3">
    <source>
        <dbReference type="ARBA" id="ARBA00022679"/>
    </source>
</evidence>
<dbReference type="PROSITE" id="PS51733">
    <property type="entry name" value="BPL_LPL_CATALYTIC"/>
    <property type="match status" value="1"/>
</dbReference>